<proteinExistence type="predicted"/>
<keyword evidence="1" id="KW-0732">Signal</keyword>
<comment type="caution">
    <text evidence="2">The sequence shown here is derived from an EMBL/GenBank/DDBJ whole genome shotgun (WGS) entry which is preliminary data.</text>
</comment>
<evidence type="ECO:0000256" key="1">
    <source>
        <dbReference type="SAM" id="SignalP"/>
    </source>
</evidence>
<evidence type="ECO:0000313" key="2">
    <source>
        <dbReference type="EMBL" id="OTP71057.1"/>
    </source>
</evidence>
<name>A0A242MIC7_CABSO</name>
<feature type="chain" id="PRO_5012670156" evidence="1">
    <location>
        <begin position="30"/>
        <end position="106"/>
    </location>
</feature>
<protein>
    <submittedName>
        <fullName evidence="2">NAD-dependent aldehyde dehydrogenase</fullName>
    </submittedName>
</protein>
<gene>
    <name evidence="2" type="ORF">PAMC26510_23920</name>
</gene>
<dbReference type="EMBL" id="NBTY01000129">
    <property type="protein sequence ID" value="OTP71057.1"/>
    <property type="molecule type" value="Genomic_DNA"/>
</dbReference>
<accession>A0A242MIC7</accession>
<dbReference type="InterPro" id="IPR011992">
    <property type="entry name" value="EF-hand-dom_pair"/>
</dbReference>
<dbReference type="SUPFAM" id="SSF47473">
    <property type="entry name" value="EF-hand"/>
    <property type="match status" value="1"/>
</dbReference>
<evidence type="ECO:0000313" key="3">
    <source>
        <dbReference type="Proteomes" id="UP000194546"/>
    </source>
</evidence>
<sequence length="106" mass="11615">MSVGYTTEQMMKKMIAVLVLCIVSATASAQVALPLGEPARGERATQQLRARFASANTTRDGKLTWDQAAAGMPMVAKHFDEIDTQRVGYVTLPQIEDLMKQKAMAR</sequence>
<dbReference type="AlphaFoldDB" id="A0A242MIC7"/>
<dbReference type="Proteomes" id="UP000194546">
    <property type="component" value="Unassembled WGS sequence"/>
</dbReference>
<feature type="signal peptide" evidence="1">
    <location>
        <begin position="1"/>
        <end position="29"/>
    </location>
</feature>
<organism evidence="2 3">
    <name type="scientific">Caballeronia sordidicola</name>
    <name type="common">Burkholderia sordidicola</name>
    <dbReference type="NCBI Taxonomy" id="196367"/>
    <lineage>
        <taxon>Bacteria</taxon>
        <taxon>Pseudomonadati</taxon>
        <taxon>Pseudomonadota</taxon>
        <taxon>Betaproteobacteria</taxon>
        <taxon>Burkholderiales</taxon>
        <taxon>Burkholderiaceae</taxon>
        <taxon>Caballeronia</taxon>
    </lineage>
</organism>
<reference evidence="2 3" key="1">
    <citation type="submission" date="2017-03" db="EMBL/GenBank/DDBJ databases">
        <title>Genome analysis of strain PAMC 26510.</title>
        <authorList>
            <person name="Oh H.-M."/>
            <person name="Yang J.-A."/>
        </authorList>
    </citation>
    <scope>NUCLEOTIDE SEQUENCE [LARGE SCALE GENOMIC DNA]</scope>
    <source>
        <strain evidence="2 3">PAMC 26510</strain>
    </source>
</reference>